<dbReference type="OrthoDB" id="5346368at2"/>
<evidence type="ECO:0000313" key="2">
    <source>
        <dbReference type="Proteomes" id="UP000251135"/>
    </source>
</evidence>
<dbReference type="Proteomes" id="UP000251135">
    <property type="component" value="Unassembled WGS sequence"/>
</dbReference>
<proteinExistence type="predicted"/>
<name>A0A363CXL1_9BACT</name>
<dbReference type="AlphaFoldDB" id="A0A363CXL1"/>
<organism evidence="1 2">
    <name type="scientific">Arcobacter caeni</name>
    <dbReference type="NCBI Taxonomy" id="1912877"/>
    <lineage>
        <taxon>Bacteria</taxon>
        <taxon>Pseudomonadati</taxon>
        <taxon>Campylobacterota</taxon>
        <taxon>Epsilonproteobacteria</taxon>
        <taxon>Campylobacterales</taxon>
        <taxon>Arcobacteraceae</taxon>
        <taxon>Arcobacter</taxon>
    </lineage>
</organism>
<sequence>MFSKDEWTQQEFLKNKRDLESKNIKVILIDTILKPIANIETMIYNPPLMQQFPENSVFVFYCDTGKTTKERLEYYKKKFPNHKCISLKGGRGYFRPNLQLFEKEEDKNE</sequence>
<evidence type="ECO:0008006" key="3">
    <source>
        <dbReference type="Google" id="ProtNLM"/>
    </source>
</evidence>
<accession>A0A363CXL1</accession>
<dbReference type="EMBL" id="MUXE01000013">
    <property type="protein sequence ID" value="PUE63828.1"/>
    <property type="molecule type" value="Genomic_DNA"/>
</dbReference>
<gene>
    <name evidence="1" type="ORF">B0174_09060</name>
</gene>
<reference evidence="1 2" key="1">
    <citation type="submission" date="2017-02" db="EMBL/GenBank/DDBJ databases">
        <title>Arcobacter caeni sp. nov, a new Arcobacter species isolated from reclaimed water.</title>
        <authorList>
            <person name="Figueras M.J."/>
            <person name="Perez-Cataluna A."/>
            <person name="Salas-Masso N."/>
        </authorList>
    </citation>
    <scope>NUCLEOTIDE SEQUENCE [LARGE SCALE GENOMIC DNA]</scope>
    <source>
        <strain evidence="1 2">RW17-10</strain>
    </source>
</reference>
<comment type="caution">
    <text evidence="1">The sequence shown here is derived from an EMBL/GenBank/DDBJ whole genome shotgun (WGS) entry which is preliminary data.</text>
</comment>
<evidence type="ECO:0000313" key="1">
    <source>
        <dbReference type="EMBL" id="PUE63828.1"/>
    </source>
</evidence>
<protein>
    <recommendedName>
        <fullName evidence="3">Rhodanese domain-containing protein</fullName>
    </recommendedName>
</protein>
<keyword evidence="2" id="KW-1185">Reference proteome</keyword>
<dbReference type="RefSeq" id="WP_108559903.1">
    <property type="nucleotide sequence ID" value="NZ_MUXE01000013.1"/>
</dbReference>